<dbReference type="PANTHER" id="PTHR30532">
    <property type="entry name" value="IRON III DICITRATE-BINDING PERIPLASMIC PROTEIN"/>
    <property type="match status" value="1"/>
</dbReference>
<keyword evidence="4" id="KW-0732">Signal</keyword>
<dbReference type="GO" id="GO:1901678">
    <property type="term" value="P:iron coordination entity transport"/>
    <property type="evidence" value="ECO:0007669"/>
    <property type="project" value="UniProtKB-ARBA"/>
</dbReference>
<dbReference type="PANTHER" id="PTHR30532:SF1">
    <property type="entry name" value="IRON(3+)-HYDROXAMATE-BINDING PROTEIN FHUD"/>
    <property type="match status" value="1"/>
</dbReference>
<dbReference type="PROSITE" id="PS50983">
    <property type="entry name" value="FE_B12_PBP"/>
    <property type="match status" value="1"/>
</dbReference>
<reference evidence="6" key="1">
    <citation type="submission" date="2019-11" db="EMBL/GenBank/DDBJ databases">
        <authorList>
            <person name="Feng L."/>
        </authorList>
    </citation>
    <scope>NUCLEOTIDE SEQUENCE</scope>
    <source>
        <strain evidence="6">VrattiLFYP33</strain>
    </source>
</reference>
<feature type="domain" description="Fe/B12 periplasmic-binding" evidence="5">
    <location>
        <begin position="143"/>
        <end position="409"/>
    </location>
</feature>
<keyword evidence="3" id="KW-0813">Transport</keyword>
<sequence>MRSLKAGGKAVVKTAVKPVVESAVKAVVKPVVEIAVKAVVKAMTLRKTAMTLAFLPILLVAGCSFEDMNWSIKPSLTAVTAKAKPLFDPNELRSDAPAAIDAELAKRKVQVQKKADALFTEQDGQLILKHKYGTTVIPKEAKRVVVIRLEDPMAALGAPMVGAYNPPTFYLHDELTAEGVEPISINENIKAINMEQVQALKPDLILLRDSFDRNTYVALSKIAPVAALRLQDTEVTLLALGRILQREKQAEDRLQLYYDRVKEARMEIKAHIGNAPVALLRVMRKEVRLYPYSTNDINRFMYELLNLRPDPMSVAQDSGDTNVVSLEMLPELKAEYLIVASGYGPSSSGNAGAAQKYYEELQADPLWQTIPAVKDGHILNVNPVLWNAHGIIAKERAIEDLRRYLTTVK</sequence>
<dbReference type="InterPro" id="IPR002491">
    <property type="entry name" value="ABC_transptr_periplasmic_BD"/>
</dbReference>
<dbReference type="EMBL" id="CACRUX010000067">
    <property type="protein sequence ID" value="VYU37258.1"/>
    <property type="molecule type" value="Genomic_DNA"/>
</dbReference>
<evidence type="ECO:0000256" key="4">
    <source>
        <dbReference type="ARBA" id="ARBA00022729"/>
    </source>
</evidence>
<comment type="similarity">
    <text evidence="2">Belongs to the bacterial solute-binding protein 8 family.</text>
</comment>
<accession>A0A6N3EBW4</accession>
<gene>
    <name evidence="6" type="primary">yfiY</name>
    <name evidence="6" type="ORF">VRLFYP33_01869</name>
</gene>
<evidence type="ECO:0000256" key="2">
    <source>
        <dbReference type="ARBA" id="ARBA00008814"/>
    </source>
</evidence>
<dbReference type="GO" id="GO:0030288">
    <property type="term" value="C:outer membrane-bounded periplasmic space"/>
    <property type="evidence" value="ECO:0007669"/>
    <property type="project" value="TreeGrafter"/>
</dbReference>
<evidence type="ECO:0000256" key="3">
    <source>
        <dbReference type="ARBA" id="ARBA00022448"/>
    </source>
</evidence>
<comment type="subcellular location">
    <subcellularLocation>
        <location evidence="1">Cell envelope</location>
    </subcellularLocation>
</comment>
<dbReference type="InterPro" id="IPR051313">
    <property type="entry name" value="Bact_iron-sidero_bind"/>
</dbReference>
<protein>
    <submittedName>
        <fullName evidence="6">Putative siderophore-binding lipoprotein YfiY</fullName>
    </submittedName>
</protein>
<evidence type="ECO:0000313" key="6">
    <source>
        <dbReference type="EMBL" id="VYU37258.1"/>
    </source>
</evidence>
<name>A0A6N3EBW4_9FIRM</name>
<proteinExistence type="inferred from homology"/>
<organism evidence="6">
    <name type="scientific">Veillonella ratti</name>
    <dbReference type="NCBI Taxonomy" id="103892"/>
    <lineage>
        <taxon>Bacteria</taxon>
        <taxon>Bacillati</taxon>
        <taxon>Bacillota</taxon>
        <taxon>Negativicutes</taxon>
        <taxon>Veillonellales</taxon>
        <taxon>Veillonellaceae</taxon>
        <taxon>Veillonella</taxon>
    </lineage>
</organism>
<dbReference type="AlphaFoldDB" id="A0A6N3EBW4"/>
<dbReference type="Gene3D" id="3.40.50.1980">
    <property type="entry name" value="Nitrogenase molybdenum iron protein domain"/>
    <property type="match status" value="2"/>
</dbReference>
<dbReference type="RefSeq" id="WP_021840781.1">
    <property type="nucleotide sequence ID" value="NZ_CACRUX010000067.1"/>
</dbReference>
<dbReference type="Pfam" id="PF01497">
    <property type="entry name" value="Peripla_BP_2"/>
    <property type="match status" value="1"/>
</dbReference>
<keyword evidence="6" id="KW-0449">Lipoprotein</keyword>
<evidence type="ECO:0000256" key="1">
    <source>
        <dbReference type="ARBA" id="ARBA00004196"/>
    </source>
</evidence>
<dbReference type="SUPFAM" id="SSF53807">
    <property type="entry name" value="Helical backbone' metal receptor"/>
    <property type="match status" value="1"/>
</dbReference>
<evidence type="ECO:0000259" key="5">
    <source>
        <dbReference type="PROSITE" id="PS50983"/>
    </source>
</evidence>